<dbReference type="AlphaFoldDB" id="A0A1M6J9T7"/>
<gene>
    <name evidence="2" type="ORF">SAMN02745244_02500</name>
</gene>
<dbReference type="InterPro" id="IPR025159">
    <property type="entry name" value="AbiEi_N"/>
</dbReference>
<feature type="domain" description="AbiEi antitoxin N-terminal" evidence="1">
    <location>
        <begin position="7"/>
        <end position="48"/>
    </location>
</feature>
<evidence type="ECO:0000313" key="2">
    <source>
        <dbReference type="EMBL" id="SHJ43410.1"/>
    </source>
</evidence>
<dbReference type="Proteomes" id="UP000184512">
    <property type="component" value="Unassembled WGS sequence"/>
</dbReference>
<dbReference type="Pfam" id="PF13338">
    <property type="entry name" value="AbiEi_4"/>
    <property type="match status" value="1"/>
</dbReference>
<dbReference type="OrthoDB" id="9789781at2"/>
<keyword evidence="3" id="KW-1185">Reference proteome</keyword>
<dbReference type="STRING" id="1123357.SAMN02745244_02500"/>
<reference evidence="2 3" key="1">
    <citation type="submission" date="2016-11" db="EMBL/GenBank/DDBJ databases">
        <authorList>
            <person name="Jaros S."/>
            <person name="Januszkiewicz K."/>
            <person name="Wedrychowicz H."/>
        </authorList>
    </citation>
    <scope>NUCLEOTIDE SEQUENCE [LARGE SCALE GENOMIC DNA]</scope>
    <source>
        <strain evidence="2 3">DSM 12906</strain>
    </source>
</reference>
<evidence type="ECO:0000259" key="1">
    <source>
        <dbReference type="Pfam" id="PF13338"/>
    </source>
</evidence>
<organism evidence="2 3">
    <name type="scientific">Tessaracoccus bendigoensis DSM 12906</name>
    <dbReference type="NCBI Taxonomy" id="1123357"/>
    <lineage>
        <taxon>Bacteria</taxon>
        <taxon>Bacillati</taxon>
        <taxon>Actinomycetota</taxon>
        <taxon>Actinomycetes</taxon>
        <taxon>Propionibacteriales</taxon>
        <taxon>Propionibacteriaceae</taxon>
        <taxon>Tessaracoccus</taxon>
    </lineage>
</organism>
<proteinExistence type="predicted"/>
<protein>
    <submittedName>
        <fullName evidence="2">Transcriptional regulator, AbiEi antitoxin, Type IV TA system</fullName>
    </submittedName>
</protein>
<dbReference type="RefSeq" id="WP_073188791.1">
    <property type="nucleotide sequence ID" value="NZ_FQZG01000048.1"/>
</dbReference>
<name>A0A1M6J9T7_9ACTN</name>
<accession>A0A1M6J9T7</accession>
<dbReference type="EMBL" id="FQZG01000048">
    <property type="protein sequence ID" value="SHJ43410.1"/>
    <property type="molecule type" value="Genomic_DNA"/>
</dbReference>
<evidence type="ECO:0000313" key="3">
    <source>
        <dbReference type="Proteomes" id="UP000184512"/>
    </source>
</evidence>
<sequence length="194" mass="21741">MVAADVELLAALPGTFRYSEALDHVSERQLRRLIDEGSITPLARGLYRKSDWFGDQDLVEVAAKAPRATLCLRSALVHHGLIDDIPIEIDIAVPRGAWTPETIAPVRWRHFDRETFELGRESLDIDGGGHIGLYSTERSIVDAFRMRHLEGGDLANEALKRWLRGGGQPSELLLLARSFPRVQSVLRKTLEILL</sequence>